<sequence length="600" mass="66543">MLVDSRKLGVFRRRCMRSPRIATSFFVVAAMICALLHHFVMHTPTSRRHTVRYESFRQVHLLDFPHLPRRSGDDGLVDFNLALGIICAPGEGNATDLLTDCAFLNEDARRAVQLTIASLGSTMAPPLVAVGVVVRRQMRMKKEPKMVSSLNTVGVVLLFPSEHIARWVGGVVLPNAGAETTYHLAQSMVEHGNSFDGELRSQLEDFSLVLVTGHWNPSQRSKAFVLGNIGFTIQHAASFVAELDINAVVDRMQKYNSRQLHSRQLFTKEFLPSLEGAECFGVDYAATTPHKNWIAIPSVEQNDTMYFVSKIGPIMDYHAFDLSSRRCIPRTPHIRYSVEELESARGGRETLRVEYPPESGRHCVLMLAHYRFEGDMPSSQYRWVLMEESPPFHVIGISDPFDFLLAATTRAKASFYVKGLTAHGDTVFISGGVQDESIAMVEASLHHIFDGLYVPSSLLWPDPVARTVLLLLGGRRRGVCTWTTNAVQHVCASTLLTEFQWSSGSPTSTSRSDLLVVDGTVDETNITEMLRQFVLLSTVVVIVAPIHARGVTPPAGLRSCGSLRYSSESHIVFYVTHDVARTSPCVLKGSALSTRRGLSF</sequence>
<reference evidence="3" key="1">
    <citation type="submission" date="2015-09" db="EMBL/GenBank/DDBJ databases">
        <authorList>
            <consortium name="Pathogen Informatics"/>
        </authorList>
    </citation>
    <scope>NUCLEOTIDE SEQUENCE [LARGE SCALE GENOMIC DNA]</scope>
    <source>
        <strain evidence="3">Lake Konstanz</strain>
    </source>
</reference>
<feature type="transmembrane region" description="Helical" evidence="1">
    <location>
        <begin position="21"/>
        <end position="40"/>
    </location>
</feature>
<feature type="transmembrane region" description="Helical" evidence="1">
    <location>
        <begin position="114"/>
        <end position="134"/>
    </location>
</feature>
<evidence type="ECO:0000313" key="3">
    <source>
        <dbReference type="Proteomes" id="UP000051952"/>
    </source>
</evidence>
<organism evidence="2 3">
    <name type="scientific">Bodo saltans</name>
    <name type="common">Flagellated protozoan</name>
    <dbReference type="NCBI Taxonomy" id="75058"/>
    <lineage>
        <taxon>Eukaryota</taxon>
        <taxon>Discoba</taxon>
        <taxon>Euglenozoa</taxon>
        <taxon>Kinetoplastea</taxon>
        <taxon>Metakinetoplastina</taxon>
        <taxon>Eubodonida</taxon>
        <taxon>Bodonidae</taxon>
        <taxon>Bodo</taxon>
    </lineage>
</organism>
<dbReference type="VEuPathDB" id="TriTrypDB:BSAL_03175"/>
<keyword evidence="1" id="KW-0812">Transmembrane</keyword>
<name>A0A0S4KM97_BODSA</name>
<dbReference type="AlphaFoldDB" id="A0A0S4KM97"/>
<accession>A0A0S4KM97</accession>
<dbReference type="Proteomes" id="UP000051952">
    <property type="component" value="Unassembled WGS sequence"/>
</dbReference>
<keyword evidence="1" id="KW-1133">Transmembrane helix</keyword>
<evidence type="ECO:0000256" key="1">
    <source>
        <dbReference type="SAM" id="Phobius"/>
    </source>
</evidence>
<proteinExistence type="predicted"/>
<protein>
    <submittedName>
        <fullName evidence="2">Membrane-associated protein, putative</fullName>
    </submittedName>
</protein>
<keyword evidence="1" id="KW-0472">Membrane</keyword>
<evidence type="ECO:0000313" key="2">
    <source>
        <dbReference type="EMBL" id="CUI15545.1"/>
    </source>
</evidence>
<keyword evidence="3" id="KW-1185">Reference proteome</keyword>
<gene>
    <name evidence="2" type="ORF">BSAL_03175</name>
</gene>
<dbReference type="EMBL" id="CYKH01002226">
    <property type="protein sequence ID" value="CUI15545.1"/>
    <property type="molecule type" value="Genomic_DNA"/>
</dbReference>